<accession>A0ABN5JBU5</accession>
<sequence length="228" mass="26828">MEFFNLPISSKVDKNIPKEIIYKNAEADEKFKRIFIENVEKIRYEYALTYGNSNIEKYVKDDERYEEIHFIRVVLREKGKENTISKLLHQLIPKGTILILEYGDEILISVAKKKIGSERVTLEEIYNSSWISKESDKLKELDYTKLNPTNMKILYDNLIQKIRVINLSRDLEVGKSVESGSVDILEKLNREIEELKAMRKKETQINRVAQIQSELLKKIKERDSLMGR</sequence>
<protein>
    <submittedName>
        <fullName evidence="1">DUF4391 domain-containing protein</fullName>
    </submittedName>
</protein>
<evidence type="ECO:0000313" key="2">
    <source>
        <dbReference type="Proteomes" id="UP000240258"/>
    </source>
</evidence>
<dbReference type="Proteomes" id="UP000240258">
    <property type="component" value="Chromosome"/>
</dbReference>
<name>A0ABN5JBU5_FUSMR</name>
<organism evidence="1 2">
    <name type="scientific">Fusobacterium mortiferum ATCC 9817</name>
    <dbReference type="NCBI Taxonomy" id="469616"/>
    <lineage>
        <taxon>Bacteria</taxon>
        <taxon>Fusobacteriati</taxon>
        <taxon>Fusobacteriota</taxon>
        <taxon>Fusobacteriia</taxon>
        <taxon>Fusobacteriales</taxon>
        <taxon>Fusobacteriaceae</taxon>
        <taxon>Fusobacterium</taxon>
    </lineage>
</organism>
<evidence type="ECO:0000313" key="1">
    <source>
        <dbReference type="EMBL" id="AVQ19112.1"/>
    </source>
</evidence>
<reference evidence="2" key="1">
    <citation type="journal article" date="2018" name="MSphere">
        <title>Fusobacterium Genomics Using MinION and Illumina Sequencing Enables Genome Completion and Correction.</title>
        <authorList>
            <person name="Todd S.M."/>
            <person name="Settlage R.E."/>
            <person name="Lahmers K.K."/>
            <person name="Slade D.J."/>
        </authorList>
    </citation>
    <scope>NUCLEOTIDE SEQUENCE [LARGE SCALE GENOMIC DNA]</scope>
    <source>
        <strain evidence="2">ATCC 9817</strain>
    </source>
</reference>
<dbReference type="RefSeq" id="WP_005884920.1">
    <property type="nucleotide sequence ID" value="NZ_CP028102.1"/>
</dbReference>
<dbReference type="Pfam" id="PF14335">
    <property type="entry name" value="DUF4391"/>
    <property type="match status" value="1"/>
</dbReference>
<dbReference type="GeneID" id="62763541"/>
<dbReference type="EMBL" id="CP028102">
    <property type="protein sequence ID" value="AVQ19112.1"/>
    <property type="molecule type" value="Genomic_DNA"/>
</dbReference>
<gene>
    <name evidence="1" type="ORF">C4N19_08385</name>
</gene>
<dbReference type="InterPro" id="IPR025503">
    <property type="entry name" value="DUF4391"/>
</dbReference>
<keyword evidence="2" id="KW-1185">Reference proteome</keyword>
<proteinExistence type="predicted"/>